<dbReference type="Pfam" id="PF00069">
    <property type="entry name" value="Pkinase"/>
    <property type="match status" value="1"/>
</dbReference>
<dbReference type="InterPro" id="IPR000719">
    <property type="entry name" value="Prot_kinase_dom"/>
</dbReference>
<accession>A0A1W4WUS3</accession>
<dbReference type="KEGG" id="apln:108736093"/>
<gene>
    <name evidence="8" type="primary">LOC108736093</name>
</gene>
<evidence type="ECO:0000256" key="1">
    <source>
        <dbReference type="ARBA" id="ARBA00022527"/>
    </source>
</evidence>
<dbReference type="CTD" id="45970"/>
<keyword evidence="1" id="KW-0723">Serine/threonine-protein kinase</keyword>
<dbReference type="PROSITE" id="PS50011">
    <property type="entry name" value="PROTEIN_KINASE_DOM"/>
    <property type="match status" value="1"/>
</dbReference>
<dbReference type="RefSeq" id="XP_018323888.1">
    <property type="nucleotide sequence ID" value="XM_018468386.2"/>
</dbReference>
<dbReference type="SUPFAM" id="SSF56112">
    <property type="entry name" value="Protein kinase-like (PK-like)"/>
    <property type="match status" value="1"/>
</dbReference>
<dbReference type="AlphaFoldDB" id="A0A1W4WUS3"/>
<protein>
    <submittedName>
        <fullName evidence="8">Serine/threonine-protein kinase S6KL</fullName>
    </submittedName>
</protein>
<sequence length="393" mass="44668">MGNANTNFKGINTKRATSSCGDLQNQVIVDFTGNSSLTSRESHQSFSNTSRPWFKNSKKRWKRSVSSHDISKTAWPVSRIEQVFLPEFPSSPQVRNQQFAIVDDIATGSFGKVFRIQDLKTHNYYALKVLPKSQIIKDNCIEQVKNEVLIQAACGHHPFIVKCHSYWQSKKQLFIVTDYIEGGELFALLKTYSSLPLDLVKIYVAELAIVLDFLHNAGVIYRDLKPENILLDREGHLYLTDFGLSKWLSFGVKTRTLCGTLRYMAPEVISLQLYGHAADWWSLGVITCLMMLGQFPVSAVANENNEKSDNRKKPGTLPDDIFIDNASKDLLLRLLEVDPTKRLRSLRVMKTIAFFKGFNFEAIEAKQVRPSDILEKRFPAGPPSINEIHFNDF</sequence>
<dbReference type="PROSITE" id="PS00108">
    <property type="entry name" value="PROTEIN_KINASE_ST"/>
    <property type="match status" value="1"/>
</dbReference>
<organism evidence="7 8">
    <name type="scientific">Agrilus planipennis</name>
    <name type="common">Emerald ash borer</name>
    <name type="synonym">Agrilus marcopoli</name>
    <dbReference type="NCBI Taxonomy" id="224129"/>
    <lineage>
        <taxon>Eukaryota</taxon>
        <taxon>Metazoa</taxon>
        <taxon>Ecdysozoa</taxon>
        <taxon>Arthropoda</taxon>
        <taxon>Hexapoda</taxon>
        <taxon>Insecta</taxon>
        <taxon>Pterygota</taxon>
        <taxon>Neoptera</taxon>
        <taxon>Endopterygota</taxon>
        <taxon>Coleoptera</taxon>
        <taxon>Polyphaga</taxon>
        <taxon>Elateriformia</taxon>
        <taxon>Buprestoidea</taxon>
        <taxon>Buprestidae</taxon>
        <taxon>Agrilinae</taxon>
        <taxon>Agrilus</taxon>
    </lineage>
</organism>
<dbReference type="FunCoup" id="A0A1W4WUS3">
    <property type="interactions" value="122"/>
</dbReference>
<keyword evidence="4 8" id="KW-0418">Kinase</keyword>
<dbReference type="Gene3D" id="1.10.510.10">
    <property type="entry name" value="Transferase(Phosphotransferase) domain 1"/>
    <property type="match status" value="1"/>
</dbReference>
<dbReference type="FunFam" id="3.30.200.20:FF:000042">
    <property type="entry name" value="Aurora kinase A"/>
    <property type="match status" value="1"/>
</dbReference>
<reference evidence="8" key="1">
    <citation type="submission" date="2025-08" db="UniProtKB">
        <authorList>
            <consortium name="RefSeq"/>
        </authorList>
    </citation>
    <scope>IDENTIFICATION</scope>
    <source>
        <tissue evidence="8">Entire body</tissue>
    </source>
</reference>
<keyword evidence="2" id="KW-0808">Transferase</keyword>
<dbReference type="GO" id="GO:0004674">
    <property type="term" value="F:protein serine/threonine kinase activity"/>
    <property type="evidence" value="ECO:0007669"/>
    <property type="project" value="UniProtKB-KW"/>
</dbReference>
<dbReference type="InterPro" id="IPR011009">
    <property type="entry name" value="Kinase-like_dom_sf"/>
</dbReference>
<dbReference type="InterPro" id="IPR008271">
    <property type="entry name" value="Ser/Thr_kinase_AS"/>
</dbReference>
<evidence type="ECO:0000313" key="8">
    <source>
        <dbReference type="RefSeq" id="XP_018323888.1"/>
    </source>
</evidence>
<dbReference type="PANTHER" id="PTHR24355:SF1">
    <property type="entry name" value="RIBOSOMAL PROTEIN S6 KINASE-RELATED PROTEIN"/>
    <property type="match status" value="1"/>
</dbReference>
<proteinExistence type="predicted"/>
<dbReference type="Gene3D" id="3.30.200.20">
    <property type="entry name" value="Phosphorylase Kinase, domain 1"/>
    <property type="match status" value="1"/>
</dbReference>
<dbReference type="GeneID" id="108736093"/>
<dbReference type="Proteomes" id="UP000192223">
    <property type="component" value="Unplaced"/>
</dbReference>
<evidence type="ECO:0000313" key="7">
    <source>
        <dbReference type="Proteomes" id="UP000192223"/>
    </source>
</evidence>
<dbReference type="STRING" id="224129.A0A1W4WUS3"/>
<name>A0A1W4WUS3_AGRPL</name>
<keyword evidence="7" id="KW-1185">Reference proteome</keyword>
<dbReference type="GO" id="GO:0005524">
    <property type="term" value="F:ATP binding"/>
    <property type="evidence" value="ECO:0007669"/>
    <property type="project" value="UniProtKB-KW"/>
</dbReference>
<evidence type="ECO:0000256" key="3">
    <source>
        <dbReference type="ARBA" id="ARBA00022741"/>
    </source>
</evidence>
<feature type="domain" description="Protein kinase" evidence="6">
    <location>
        <begin position="99"/>
        <end position="355"/>
    </location>
</feature>
<dbReference type="InterPro" id="IPR045270">
    <property type="entry name" value="STKc_AGC"/>
</dbReference>
<evidence type="ECO:0000256" key="2">
    <source>
        <dbReference type="ARBA" id="ARBA00022679"/>
    </source>
</evidence>
<evidence type="ECO:0000256" key="4">
    <source>
        <dbReference type="ARBA" id="ARBA00022777"/>
    </source>
</evidence>
<dbReference type="OrthoDB" id="3205605at2759"/>
<evidence type="ECO:0000256" key="5">
    <source>
        <dbReference type="ARBA" id="ARBA00022840"/>
    </source>
</evidence>
<evidence type="ECO:0000259" key="6">
    <source>
        <dbReference type="PROSITE" id="PS50011"/>
    </source>
</evidence>
<dbReference type="PANTHER" id="PTHR24355">
    <property type="entry name" value="G PROTEIN-COUPLED RECEPTOR KINASE/RIBOSOMAL PROTEIN S6 KINASE"/>
    <property type="match status" value="1"/>
</dbReference>
<dbReference type="SMART" id="SM00220">
    <property type="entry name" value="S_TKc"/>
    <property type="match status" value="1"/>
</dbReference>
<dbReference type="CDD" id="cd05123">
    <property type="entry name" value="STKc_AGC"/>
    <property type="match status" value="1"/>
</dbReference>
<keyword evidence="3" id="KW-0547">Nucleotide-binding</keyword>
<keyword evidence="5" id="KW-0067">ATP-binding</keyword>
<dbReference type="InParanoid" id="A0A1W4WUS3"/>